<gene>
    <name evidence="3" type="ORF">DKT69_29535</name>
</gene>
<name>A0A317D5M2_9ACTN</name>
<protein>
    <recommendedName>
        <fullName evidence="2">SpoVT-AbrB domain-containing protein</fullName>
    </recommendedName>
</protein>
<evidence type="ECO:0000313" key="3">
    <source>
        <dbReference type="EMBL" id="PWR10201.1"/>
    </source>
</evidence>
<evidence type="ECO:0000256" key="1">
    <source>
        <dbReference type="PROSITE-ProRule" id="PRU01076"/>
    </source>
</evidence>
<sequence>MTPATVDNRRRVRLPAGLADVAGLHPGAVVVLPGAAPGELVLATPAAALARLRRDLAEALRLADHYPTLTAALTGHTTGRAAVPPAADGPAPAAIPAGGPVLVDTAVLTAVLDGEPAADTVIPLLPRLQLTDAVTDDLIAAAHAAGLPAEPQPDRPGSFRAILTALDALGVRNYRPADADRAALVVRDFELRTAGVTCPAERAVLALAGHLGAPALLARPATALPAGVTAIDYRHLAAVGASA</sequence>
<evidence type="ECO:0000313" key="4">
    <source>
        <dbReference type="Proteomes" id="UP000246050"/>
    </source>
</evidence>
<dbReference type="PROSITE" id="PS51740">
    <property type="entry name" value="SPOVT_ABRB"/>
    <property type="match status" value="1"/>
</dbReference>
<comment type="caution">
    <text evidence="3">The sequence shown here is derived from an EMBL/GenBank/DDBJ whole genome shotgun (WGS) entry which is preliminary data.</text>
</comment>
<evidence type="ECO:0000259" key="2">
    <source>
        <dbReference type="PROSITE" id="PS51740"/>
    </source>
</evidence>
<keyword evidence="1" id="KW-0238">DNA-binding</keyword>
<dbReference type="Proteomes" id="UP000246050">
    <property type="component" value="Unassembled WGS sequence"/>
</dbReference>
<dbReference type="OrthoDB" id="128186at2"/>
<dbReference type="AlphaFoldDB" id="A0A317D5M2"/>
<reference evidence="3 4" key="1">
    <citation type="submission" date="2018-05" db="EMBL/GenBank/DDBJ databases">
        <title>Micromonosporas from Atacama Desert.</title>
        <authorList>
            <person name="Carro L."/>
            <person name="Golinska P."/>
            <person name="Klenk H.-P."/>
            <person name="Goodfellow M."/>
        </authorList>
    </citation>
    <scope>NUCLEOTIDE SEQUENCE [LARGE SCALE GENOMIC DNA]</scope>
    <source>
        <strain evidence="3 4">4G51</strain>
    </source>
</reference>
<dbReference type="EMBL" id="QGKS01000364">
    <property type="protein sequence ID" value="PWR10201.1"/>
    <property type="molecule type" value="Genomic_DNA"/>
</dbReference>
<feature type="domain" description="SpoVT-AbrB" evidence="2">
    <location>
        <begin position="1"/>
        <end position="47"/>
    </location>
</feature>
<organism evidence="3 4">
    <name type="scientific">Micromonospora sicca</name>
    <dbReference type="NCBI Taxonomy" id="2202420"/>
    <lineage>
        <taxon>Bacteria</taxon>
        <taxon>Bacillati</taxon>
        <taxon>Actinomycetota</taxon>
        <taxon>Actinomycetes</taxon>
        <taxon>Micromonosporales</taxon>
        <taxon>Micromonosporaceae</taxon>
        <taxon>Micromonospora</taxon>
    </lineage>
</organism>
<dbReference type="InterPro" id="IPR007159">
    <property type="entry name" value="SpoVT-AbrB_dom"/>
</dbReference>
<proteinExistence type="predicted"/>
<dbReference type="GO" id="GO:0003677">
    <property type="term" value="F:DNA binding"/>
    <property type="evidence" value="ECO:0007669"/>
    <property type="project" value="UniProtKB-UniRule"/>
</dbReference>
<accession>A0A317D5M2</accession>